<organism evidence="2 3">
    <name type="scientific">Aphanomyces stellatus</name>
    <dbReference type="NCBI Taxonomy" id="120398"/>
    <lineage>
        <taxon>Eukaryota</taxon>
        <taxon>Sar</taxon>
        <taxon>Stramenopiles</taxon>
        <taxon>Oomycota</taxon>
        <taxon>Saprolegniomycetes</taxon>
        <taxon>Saprolegniales</taxon>
        <taxon>Verrucalvaceae</taxon>
        <taxon>Aphanomyces</taxon>
    </lineage>
</organism>
<gene>
    <name evidence="2" type="primary">Aste57867_22179</name>
    <name evidence="1" type="ORF">As57867_022110</name>
    <name evidence="2" type="ORF">ASTE57867_22179</name>
</gene>
<evidence type="ECO:0000313" key="2">
    <source>
        <dbReference type="EMBL" id="VFT98846.1"/>
    </source>
</evidence>
<accession>A0A485LJS2</accession>
<dbReference type="EMBL" id="CAADRA010007047">
    <property type="protein sequence ID" value="VFT98846.1"/>
    <property type="molecule type" value="Genomic_DNA"/>
</dbReference>
<reference evidence="1" key="2">
    <citation type="submission" date="2019-06" db="EMBL/GenBank/DDBJ databases">
        <title>Genomics analysis of Aphanomyces spp. identifies a new class of oomycete effector associated with host adaptation.</title>
        <authorList>
            <person name="Gaulin E."/>
        </authorList>
    </citation>
    <scope>NUCLEOTIDE SEQUENCE</scope>
    <source>
        <strain evidence="1">CBS 578.67</strain>
    </source>
</reference>
<dbReference type="Proteomes" id="UP000332933">
    <property type="component" value="Unassembled WGS sequence"/>
</dbReference>
<protein>
    <submittedName>
        <fullName evidence="2">Aste57867_22179 protein</fullName>
    </submittedName>
</protein>
<evidence type="ECO:0000313" key="1">
    <source>
        <dbReference type="EMBL" id="KAF0685976.1"/>
    </source>
</evidence>
<reference evidence="2 3" key="1">
    <citation type="submission" date="2019-03" db="EMBL/GenBank/DDBJ databases">
        <authorList>
            <person name="Gaulin E."/>
            <person name="Dumas B."/>
        </authorList>
    </citation>
    <scope>NUCLEOTIDE SEQUENCE [LARGE SCALE GENOMIC DNA]</scope>
    <source>
        <strain evidence="2">CBS 568.67</strain>
    </source>
</reference>
<sequence length="972" mass="107420">MKKTQLVLPAIDHAIPSDELPVRQLLSDVNTLLHESVSGRKPSIPTNESNVDAATRLFLEARIAGAKLKVVHPDHSHHTNASRGSITKDTLIMAGSSTLDDRFKVLGSELVQGMWPHIKEVAAAADKDGAAWDIHLLVNYIKLNPTSDAWQLYLDTRRRQFDALAPASLHAFVTSAAMGLATDLDVFCVACDNDTVPVSLFPSDDPMHDATQRTQAIVEYVYGPTLAALMTERVTPLVVDANAWMTKSMQTPMQLPFVSYASGTYTPPQSRTFAYPRAVSPLQTAPSISQSALQNAQASASSSSPTNRSFRFAMVSPRGGGAAILSGGAGRSDHRAAGSSADDAADVLLANPTQVGVWQQLSIDRSKFTATSVPSVLVNGLFVYFDDLESVATYCKKKLRLELKACVGWSVLALVSPNSWVEGTIVAFRKDDNAVQVVLTSSSTASESSWLPLDSHVRLAPCDPQCRIHAGHRWLHLVDELNAAMRTIVHPCVIPPLRPAVLRGLWRALAAPFRPADFIFSRYLRTALHNCTVLRRVFDSRPVGAFDPATGLFGFSHPEPEHLTRARCESIAAVLYDVADALAACAASGGHMELVRVFVQIVHEELDMFFGRLDASWRDTTASLEAHVESAVGLALLWDTWRHHVRAKLRLDDDHPAPSTDCLPMQWTRATFDKIVHAIDTSHLHLLQYIYLEWRRECTLSYIPNIVEQAWDAPKPYFNDTRVTAGVQCLVYRLDTLVRRCSGATATPFGTPVTVLPLVTMAWTMTLQSLSCVTALYKALEPSRARLDQFKLDLLYVVCGVYRIQKTLHTVGPPDDDDASWTTPCYATLLVWLQKLALLFAPVPILLAHVPKKSNKGAQSAAAKAAIVDNQMQVLLGMCEPGDRKTKTWQHHCLLLGGETKLFKQVELQWHALLESCEMHKADVILWLGKRKETCASSYPELTDEQTKHRIQIQELITRLHQHDEHTHNDPH</sequence>
<keyword evidence="3" id="KW-1185">Reference proteome</keyword>
<evidence type="ECO:0000313" key="3">
    <source>
        <dbReference type="Proteomes" id="UP000332933"/>
    </source>
</evidence>
<proteinExistence type="predicted"/>
<dbReference type="OrthoDB" id="60105at2759"/>
<name>A0A485LJS2_9STRA</name>
<dbReference type="EMBL" id="VJMH01007021">
    <property type="protein sequence ID" value="KAF0685976.1"/>
    <property type="molecule type" value="Genomic_DNA"/>
</dbReference>
<dbReference type="AlphaFoldDB" id="A0A485LJS2"/>